<evidence type="ECO:0000313" key="4">
    <source>
        <dbReference type="Proteomes" id="UP000321938"/>
    </source>
</evidence>
<reference evidence="3 4" key="1">
    <citation type="submission" date="2019-08" db="EMBL/GenBank/DDBJ databases">
        <title>Genome of Psychroserpens burtonensis ACAM 167.</title>
        <authorList>
            <person name="Bowman J.P."/>
        </authorList>
    </citation>
    <scope>NUCLEOTIDE SEQUENCE [LARGE SCALE GENOMIC DNA]</scope>
    <source>
        <strain evidence="3 4">ACAM 167</strain>
    </source>
</reference>
<evidence type="ECO:0000313" key="3">
    <source>
        <dbReference type="EMBL" id="TXE17644.1"/>
    </source>
</evidence>
<feature type="chain" id="PRO_5022898121" description="DUF6705 domain-containing protein" evidence="1">
    <location>
        <begin position="20"/>
        <end position="199"/>
    </location>
</feature>
<comment type="caution">
    <text evidence="3">The sequence shown here is derived from an EMBL/GenBank/DDBJ whole genome shotgun (WGS) entry which is preliminary data.</text>
</comment>
<dbReference type="InterPro" id="IPR046551">
    <property type="entry name" value="DUF6705"/>
</dbReference>
<sequence length="199" mass="22882">MKYLIYTILLFISILSCKAQSPIVDIDAPRSSTIDGAYFKDINNEFNKFTGTWFFTEGSTSITFEIKKVEMIFNGTDYEDKLVGEYKYVSNGLIVVNTLANIYNQNSAQNNINGRRLIENDQSIICNDCSPNERRVELTFYDRDRLYLSPSIILRYLFNETNPEKMTATLYLKSSSLLPYEGAPTSPRVPYGTYLMEKQ</sequence>
<dbReference type="AlphaFoldDB" id="A0A5C7B7N3"/>
<keyword evidence="4" id="KW-1185">Reference proteome</keyword>
<evidence type="ECO:0000256" key="1">
    <source>
        <dbReference type="SAM" id="SignalP"/>
    </source>
</evidence>
<dbReference type="EMBL" id="VOSB01000011">
    <property type="protein sequence ID" value="TXE17644.1"/>
    <property type="molecule type" value="Genomic_DNA"/>
</dbReference>
<feature type="signal peptide" evidence="1">
    <location>
        <begin position="1"/>
        <end position="19"/>
    </location>
</feature>
<dbReference type="Pfam" id="PF20448">
    <property type="entry name" value="DUF6705"/>
    <property type="match status" value="1"/>
</dbReference>
<organism evidence="3 4">
    <name type="scientific">Psychroserpens burtonensis</name>
    <dbReference type="NCBI Taxonomy" id="49278"/>
    <lineage>
        <taxon>Bacteria</taxon>
        <taxon>Pseudomonadati</taxon>
        <taxon>Bacteroidota</taxon>
        <taxon>Flavobacteriia</taxon>
        <taxon>Flavobacteriales</taxon>
        <taxon>Flavobacteriaceae</taxon>
        <taxon>Psychroserpens</taxon>
    </lineage>
</organism>
<feature type="domain" description="DUF6705" evidence="2">
    <location>
        <begin position="1"/>
        <end position="199"/>
    </location>
</feature>
<keyword evidence="1" id="KW-0732">Signal</keyword>
<dbReference type="STRING" id="1123037.GCA_000425305_01610"/>
<dbReference type="OrthoDB" id="1261237at2"/>
<gene>
    <name evidence="3" type="ORF">ES692_08755</name>
</gene>
<proteinExistence type="predicted"/>
<dbReference type="PROSITE" id="PS51257">
    <property type="entry name" value="PROKAR_LIPOPROTEIN"/>
    <property type="match status" value="1"/>
</dbReference>
<name>A0A5C7B7N3_9FLAO</name>
<accession>A0A5C7B7N3</accession>
<protein>
    <recommendedName>
        <fullName evidence="2">DUF6705 domain-containing protein</fullName>
    </recommendedName>
</protein>
<dbReference type="Proteomes" id="UP000321938">
    <property type="component" value="Unassembled WGS sequence"/>
</dbReference>
<dbReference type="RefSeq" id="WP_028871577.1">
    <property type="nucleotide sequence ID" value="NZ_VOSB01000011.1"/>
</dbReference>
<evidence type="ECO:0000259" key="2">
    <source>
        <dbReference type="Pfam" id="PF20448"/>
    </source>
</evidence>